<dbReference type="AlphaFoldDB" id="A0A9W4T4J4"/>
<evidence type="ECO:0000313" key="2">
    <source>
        <dbReference type="Proteomes" id="UP001153678"/>
    </source>
</evidence>
<keyword evidence="2" id="KW-1185">Reference proteome</keyword>
<sequence>MSNTEHSRVTSFLVICFNIHNGGGVPTLNCPIIISVNTLYPSPVVSLLERRRKIFLDLTIAPNISYVPRPAVSYLDPPPSDSN</sequence>
<organism evidence="1 2">
    <name type="scientific">Funneliformis geosporum</name>
    <dbReference type="NCBI Taxonomy" id="1117311"/>
    <lineage>
        <taxon>Eukaryota</taxon>
        <taxon>Fungi</taxon>
        <taxon>Fungi incertae sedis</taxon>
        <taxon>Mucoromycota</taxon>
        <taxon>Glomeromycotina</taxon>
        <taxon>Glomeromycetes</taxon>
        <taxon>Glomerales</taxon>
        <taxon>Glomeraceae</taxon>
        <taxon>Funneliformis</taxon>
    </lineage>
</organism>
<comment type="caution">
    <text evidence="1">The sequence shown here is derived from an EMBL/GenBank/DDBJ whole genome shotgun (WGS) entry which is preliminary data.</text>
</comment>
<gene>
    <name evidence="1" type="ORF">FWILDA_LOCUS15521</name>
</gene>
<feature type="non-terminal residue" evidence="1">
    <location>
        <position position="83"/>
    </location>
</feature>
<accession>A0A9W4T4J4</accession>
<name>A0A9W4T4J4_9GLOM</name>
<protein>
    <submittedName>
        <fullName evidence="1">7158_t:CDS:1</fullName>
    </submittedName>
</protein>
<dbReference type="EMBL" id="CAMKVN010008239">
    <property type="protein sequence ID" value="CAI2192325.1"/>
    <property type="molecule type" value="Genomic_DNA"/>
</dbReference>
<dbReference type="OrthoDB" id="2344179at2759"/>
<dbReference type="Proteomes" id="UP001153678">
    <property type="component" value="Unassembled WGS sequence"/>
</dbReference>
<reference evidence="1" key="1">
    <citation type="submission" date="2022-08" db="EMBL/GenBank/DDBJ databases">
        <authorList>
            <person name="Kallberg Y."/>
            <person name="Tangrot J."/>
            <person name="Rosling A."/>
        </authorList>
    </citation>
    <scope>NUCLEOTIDE SEQUENCE</scope>
    <source>
        <strain evidence="1">Wild A</strain>
    </source>
</reference>
<proteinExistence type="predicted"/>
<evidence type="ECO:0000313" key="1">
    <source>
        <dbReference type="EMBL" id="CAI2192325.1"/>
    </source>
</evidence>